<dbReference type="Gene3D" id="3.40.50.2300">
    <property type="match status" value="1"/>
</dbReference>
<dbReference type="PROSITE" id="PS51099">
    <property type="entry name" value="PTS_EIIB_TYPE_2"/>
    <property type="match status" value="1"/>
</dbReference>
<dbReference type="CDD" id="cd05568">
    <property type="entry name" value="PTS_IIB_bgl_like"/>
    <property type="match status" value="1"/>
</dbReference>
<accession>A0ABS3L9U5</accession>
<gene>
    <name evidence="14" type="ORF">JZO70_09535</name>
</gene>
<evidence type="ECO:0000256" key="2">
    <source>
        <dbReference type="ARBA" id="ARBA00022448"/>
    </source>
</evidence>
<keyword evidence="7" id="KW-0418">Kinase</keyword>
<dbReference type="InterPro" id="IPR051351">
    <property type="entry name" value="Ascorbate-PTS_EIIA_comp"/>
</dbReference>
<evidence type="ECO:0000256" key="5">
    <source>
        <dbReference type="ARBA" id="ARBA00022679"/>
    </source>
</evidence>
<dbReference type="Pfam" id="PF00874">
    <property type="entry name" value="PRD"/>
    <property type="match status" value="2"/>
</dbReference>
<evidence type="ECO:0000256" key="1">
    <source>
        <dbReference type="ARBA" id="ARBA00004496"/>
    </source>
</evidence>
<reference evidence="14 15" key="1">
    <citation type="submission" date="2021-03" db="EMBL/GenBank/DDBJ databases">
        <title>Enterococcal diversity collection.</title>
        <authorList>
            <person name="Gilmore M.S."/>
            <person name="Schwartzman J."/>
            <person name="Van Tyne D."/>
            <person name="Martin M."/>
            <person name="Earl A.M."/>
            <person name="Manson A.L."/>
            <person name="Straub T."/>
            <person name="Salamzade R."/>
            <person name="Saavedra J."/>
            <person name="Lebreton F."/>
            <person name="Prichula J."/>
            <person name="Schaufler K."/>
            <person name="Gaca A."/>
            <person name="Sgardioli B."/>
            <person name="Wagenaar J."/>
            <person name="Strong T."/>
        </authorList>
    </citation>
    <scope>NUCLEOTIDE SEQUENCE [LARGE SCALE GENOMIC DNA]</scope>
    <source>
        <strain evidence="14 15">669A</strain>
    </source>
</reference>
<protein>
    <recommendedName>
        <fullName evidence="9">Ascorbate-specific PTS system EIIA component</fullName>
    </recommendedName>
    <alternativeName>
        <fullName evidence="10">Ascorbate-specific phosphotransferase enzyme IIA component</fullName>
    </alternativeName>
</protein>
<evidence type="ECO:0000259" key="12">
    <source>
        <dbReference type="PROSITE" id="PS51099"/>
    </source>
</evidence>
<dbReference type="EMBL" id="JAFREM010000015">
    <property type="protein sequence ID" value="MBO1306402.1"/>
    <property type="molecule type" value="Genomic_DNA"/>
</dbReference>
<dbReference type="InterPro" id="IPR016152">
    <property type="entry name" value="PTrfase/Anion_transptr"/>
</dbReference>
<evidence type="ECO:0000256" key="3">
    <source>
        <dbReference type="ARBA" id="ARBA00022490"/>
    </source>
</evidence>
<dbReference type="PANTHER" id="PTHR36203">
    <property type="entry name" value="ASCORBATE-SPECIFIC PTS SYSTEM EIIA COMPONENT"/>
    <property type="match status" value="1"/>
</dbReference>
<dbReference type="InterPro" id="IPR013011">
    <property type="entry name" value="PTS_EIIB_2"/>
</dbReference>
<dbReference type="PANTHER" id="PTHR36203:SF1">
    <property type="entry name" value="ASCORBATE-SPECIFIC PTS SYSTEM EIIA COMPONENT"/>
    <property type="match status" value="1"/>
</dbReference>
<dbReference type="Proteomes" id="UP000664601">
    <property type="component" value="Unassembled WGS sequence"/>
</dbReference>
<keyword evidence="5" id="KW-0808">Transferase</keyword>
<comment type="caution">
    <text evidence="14">The sequence shown here is derived from an EMBL/GenBank/DDBJ whole genome shotgun (WGS) entry which is preliminary data.</text>
</comment>
<keyword evidence="3" id="KW-0963">Cytoplasm</keyword>
<evidence type="ECO:0000313" key="14">
    <source>
        <dbReference type="EMBL" id="MBO1306402.1"/>
    </source>
</evidence>
<dbReference type="Gene3D" id="1.10.1790.10">
    <property type="entry name" value="PRD domain"/>
    <property type="match status" value="1"/>
</dbReference>
<evidence type="ECO:0000256" key="8">
    <source>
        <dbReference type="ARBA" id="ARBA00037387"/>
    </source>
</evidence>
<dbReference type="SUPFAM" id="SSF63520">
    <property type="entry name" value="PTS-regulatory domain, PRD"/>
    <property type="match status" value="2"/>
</dbReference>
<keyword evidence="4" id="KW-0597">Phosphoprotein</keyword>
<keyword evidence="6" id="KW-0598">Phosphotransferase system</keyword>
<dbReference type="SUPFAM" id="SSF52794">
    <property type="entry name" value="PTS system IIB component-like"/>
    <property type="match status" value="1"/>
</dbReference>
<sequence length="689" mass="79461">MNLEKRTNQIFIELINNPQMTSKAVCEKFDLSRGQLNYALKKINESLQDEKLGVIKRTKNGRFIIPNETLSYFKGGDETLGEVKENYVFSGKERVYLIELMLLSKEDYLSLNHFIDDLQVSRNTILRDLKETNLDVIRHDLTLKYTRQKGYFIDGDEWNKRQLLSDVLSHLAEMYNGVQFIIQFANMDIAMIETFRKRVELIEEDLNVQFTDDRLKILPLLIILLIRRAQRGKLISYSFKVNYRELADTKEYLAADRVVWDVDGISENERVYLTLLLLTTNLSRGDILSVKEINKLKEALEGVIANFEKIAGVNLENKEKLLERLLVHMRPAYYRIKYHLNLQTKYYQENKDANLFSLAYLVKEASGPLEEFFGQEIPEAELFFISLFIGSHIIESTEIIHPENRKKGIIVCPNGVSIAVLLENTLRNLLPEIDFVALMSAREFYQKEHEADFIFSAVPLKTEKNVFVVNSFLTEQEKKQLRERVLRSTAVIQPGVVTPEKVLSVVKKYATITDEDQLYSELLNLFTPKESKILTRKRPRLVDLLKGETIQIFEEPTEWLTVLDELAQPLQRQQVINEHYIEALKEEMPTLPAYTVLRNRIVLPHTVPEAGATGVGISLGILKHALTADDGSRIKTVVLLGSNDKDEHIDLIFELMSLAGAKQIDQLEQAKNEAEARAALLSFNEDYWR</sequence>
<dbReference type="InterPro" id="IPR011608">
    <property type="entry name" value="PRD"/>
</dbReference>
<organism evidence="14 15">
    <name type="scientific">Candidatus Enterococcus moelleringii</name>
    <dbReference type="NCBI Taxonomy" id="2815325"/>
    <lineage>
        <taxon>Bacteria</taxon>
        <taxon>Bacillati</taxon>
        <taxon>Bacillota</taxon>
        <taxon>Bacilli</taxon>
        <taxon>Lactobacillales</taxon>
        <taxon>Enterococcaceae</taxon>
        <taxon>Enterococcus</taxon>
    </lineage>
</organism>
<feature type="domain" description="PTS EIIB type-2" evidence="12">
    <location>
        <begin position="406"/>
        <end position="493"/>
    </location>
</feature>
<evidence type="ECO:0000259" key="11">
    <source>
        <dbReference type="PROSITE" id="PS51094"/>
    </source>
</evidence>
<dbReference type="Pfam" id="PF00359">
    <property type="entry name" value="PTS_EIIA_2"/>
    <property type="match status" value="1"/>
</dbReference>
<feature type="domain" description="PRD" evidence="13">
    <location>
        <begin position="291"/>
        <end position="399"/>
    </location>
</feature>
<evidence type="ECO:0000256" key="10">
    <source>
        <dbReference type="ARBA" id="ARBA00042072"/>
    </source>
</evidence>
<evidence type="ECO:0000256" key="6">
    <source>
        <dbReference type="ARBA" id="ARBA00022683"/>
    </source>
</evidence>
<keyword evidence="2" id="KW-0813">Transport</keyword>
<feature type="domain" description="PRD" evidence="13">
    <location>
        <begin position="186"/>
        <end position="287"/>
    </location>
</feature>
<feature type="domain" description="PTS EIIA type-2" evidence="11">
    <location>
        <begin position="543"/>
        <end position="687"/>
    </location>
</feature>
<keyword evidence="15" id="KW-1185">Reference proteome</keyword>
<dbReference type="InterPro" id="IPR002178">
    <property type="entry name" value="PTS_EIIA_type-2_dom"/>
</dbReference>
<comment type="subcellular location">
    <subcellularLocation>
        <location evidence="1">Cytoplasm</location>
    </subcellularLocation>
</comment>
<dbReference type="Gene3D" id="3.40.930.10">
    <property type="entry name" value="Mannitol-specific EII, Chain A"/>
    <property type="match status" value="1"/>
</dbReference>
<dbReference type="InterPro" id="IPR036634">
    <property type="entry name" value="PRD_sf"/>
</dbReference>
<dbReference type="SUPFAM" id="SSF55804">
    <property type="entry name" value="Phoshotransferase/anion transport protein"/>
    <property type="match status" value="1"/>
</dbReference>
<evidence type="ECO:0000256" key="9">
    <source>
        <dbReference type="ARBA" id="ARBA00041175"/>
    </source>
</evidence>
<dbReference type="InterPro" id="IPR036095">
    <property type="entry name" value="PTS_EIIB-like_sf"/>
</dbReference>
<name>A0ABS3L9U5_9ENTE</name>
<comment type="function">
    <text evidence="8">The phosphoenolpyruvate-dependent sugar phosphotransferase system (sugar PTS), a major carbohydrate active transport system, catalyzes the phosphorylation of incoming sugar substrates concomitantly with their translocation across the cell membrane. The enzyme II UlaABC PTS system is involved in ascorbate transport.</text>
</comment>
<evidence type="ECO:0000259" key="13">
    <source>
        <dbReference type="PROSITE" id="PS51372"/>
    </source>
</evidence>
<evidence type="ECO:0000256" key="4">
    <source>
        <dbReference type="ARBA" id="ARBA00022553"/>
    </source>
</evidence>
<dbReference type="PROSITE" id="PS51094">
    <property type="entry name" value="PTS_EIIA_TYPE_2"/>
    <property type="match status" value="1"/>
</dbReference>
<proteinExistence type="predicted"/>
<dbReference type="RefSeq" id="WP_207673330.1">
    <property type="nucleotide sequence ID" value="NZ_JAFREM010000015.1"/>
</dbReference>
<evidence type="ECO:0000313" key="15">
    <source>
        <dbReference type="Proteomes" id="UP000664601"/>
    </source>
</evidence>
<evidence type="ECO:0000256" key="7">
    <source>
        <dbReference type="ARBA" id="ARBA00022777"/>
    </source>
</evidence>
<dbReference type="PROSITE" id="PS51372">
    <property type="entry name" value="PRD_2"/>
    <property type="match status" value="2"/>
</dbReference>